<dbReference type="InterPro" id="IPR045598">
    <property type="entry name" value="DUF6457"/>
</dbReference>
<dbReference type="EMBL" id="JBHUGA010000024">
    <property type="protein sequence ID" value="MFD1846684.1"/>
    <property type="molecule type" value="Genomic_DNA"/>
</dbReference>
<keyword evidence="3" id="KW-1185">Reference proteome</keyword>
<accession>A0ABW4Q7I2</accession>
<sequence>MTGIDDELRTLSEWSRQLTQALQILDLEVDHERIVEVAAQTSETVSPNAGAISAFLIGYAAGTADTSGRKGSDDAVQSAADVVMQVRAKGLEDGPDANGWTKTAQ</sequence>
<name>A0ABW4Q7I2_9MICC</name>
<comment type="caution">
    <text evidence="2">The sequence shown here is derived from an EMBL/GenBank/DDBJ whole genome shotgun (WGS) entry which is preliminary data.</text>
</comment>
<evidence type="ECO:0000313" key="3">
    <source>
        <dbReference type="Proteomes" id="UP001597307"/>
    </source>
</evidence>
<proteinExistence type="predicted"/>
<evidence type="ECO:0000259" key="1">
    <source>
        <dbReference type="Pfam" id="PF20058"/>
    </source>
</evidence>
<feature type="domain" description="DUF6457" evidence="1">
    <location>
        <begin position="8"/>
        <end position="87"/>
    </location>
</feature>
<dbReference type="Proteomes" id="UP001597307">
    <property type="component" value="Unassembled WGS sequence"/>
</dbReference>
<reference evidence="3" key="1">
    <citation type="journal article" date="2019" name="Int. J. Syst. Evol. Microbiol.">
        <title>The Global Catalogue of Microorganisms (GCM) 10K type strain sequencing project: providing services to taxonomists for standard genome sequencing and annotation.</title>
        <authorList>
            <consortium name="The Broad Institute Genomics Platform"/>
            <consortium name="The Broad Institute Genome Sequencing Center for Infectious Disease"/>
            <person name="Wu L."/>
            <person name="Ma J."/>
        </authorList>
    </citation>
    <scope>NUCLEOTIDE SEQUENCE [LARGE SCALE GENOMIC DNA]</scope>
    <source>
        <strain evidence="3">JCM 11496</strain>
    </source>
</reference>
<protein>
    <submittedName>
        <fullName evidence="2">DUF6457 domain-containing protein</fullName>
    </submittedName>
</protein>
<organism evidence="2 3">
    <name type="scientific">Arthrobacter flavus</name>
    <dbReference type="NCBI Taxonomy" id="95172"/>
    <lineage>
        <taxon>Bacteria</taxon>
        <taxon>Bacillati</taxon>
        <taxon>Actinomycetota</taxon>
        <taxon>Actinomycetes</taxon>
        <taxon>Micrococcales</taxon>
        <taxon>Micrococcaceae</taxon>
        <taxon>Arthrobacter</taxon>
    </lineage>
</organism>
<evidence type="ECO:0000313" key="2">
    <source>
        <dbReference type="EMBL" id="MFD1846684.1"/>
    </source>
</evidence>
<gene>
    <name evidence="2" type="ORF">ACFSFX_08755</name>
</gene>
<dbReference type="Pfam" id="PF20058">
    <property type="entry name" value="DUF6457"/>
    <property type="match status" value="1"/>
</dbReference>
<dbReference type="RefSeq" id="WP_343878640.1">
    <property type="nucleotide sequence ID" value="NZ_BAAAIJ010000022.1"/>
</dbReference>